<dbReference type="OrthoDB" id="10648401at2759"/>
<feature type="region of interest" description="Disordered" evidence="1">
    <location>
        <begin position="214"/>
        <end position="241"/>
    </location>
</feature>
<evidence type="ECO:0000256" key="1">
    <source>
        <dbReference type="SAM" id="MobiDB-lite"/>
    </source>
</evidence>
<organism evidence="2 3">
    <name type="scientific">Conger conger</name>
    <name type="common">Conger eel</name>
    <name type="synonym">Muraena conger</name>
    <dbReference type="NCBI Taxonomy" id="82655"/>
    <lineage>
        <taxon>Eukaryota</taxon>
        <taxon>Metazoa</taxon>
        <taxon>Chordata</taxon>
        <taxon>Craniata</taxon>
        <taxon>Vertebrata</taxon>
        <taxon>Euteleostomi</taxon>
        <taxon>Actinopterygii</taxon>
        <taxon>Neopterygii</taxon>
        <taxon>Teleostei</taxon>
        <taxon>Anguilliformes</taxon>
        <taxon>Congridae</taxon>
        <taxon>Conger</taxon>
    </lineage>
</organism>
<evidence type="ECO:0000313" key="3">
    <source>
        <dbReference type="Proteomes" id="UP001152803"/>
    </source>
</evidence>
<name>A0A9Q1DEU1_CONCO</name>
<comment type="caution">
    <text evidence="2">The sequence shown here is derived from an EMBL/GenBank/DDBJ whole genome shotgun (WGS) entry which is preliminary data.</text>
</comment>
<proteinExistence type="predicted"/>
<accession>A0A9Q1DEU1</accession>
<dbReference type="EMBL" id="JAFJMO010000009">
    <property type="protein sequence ID" value="KAJ8268161.1"/>
    <property type="molecule type" value="Genomic_DNA"/>
</dbReference>
<feature type="region of interest" description="Disordered" evidence="1">
    <location>
        <begin position="1"/>
        <end position="22"/>
    </location>
</feature>
<feature type="region of interest" description="Disordered" evidence="1">
    <location>
        <begin position="86"/>
        <end position="142"/>
    </location>
</feature>
<keyword evidence="3" id="KW-1185">Reference proteome</keyword>
<gene>
    <name evidence="2" type="ORF">COCON_G00133330</name>
</gene>
<evidence type="ECO:0000313" key="2">
    <source>
        <dbReference type="EMBL" id="KAJ8268161.1"/>
    </source>
</evidence>
<dbReference type="Proteomes" id="UP001152803">
    <property type="component" value="Unassembled WGS sequence"/>
</dbReference>
<sequence length="241" mass="24902">MLFMKGGIAADGSVTQPRKPREKIENVAAAAADNVEASSSSALPGQSSLLSRCFLLSGFSSALRESQSGAFCGDVLAHRRVRASSGDLETARGGGVARETPPLCPTEHSPAPLIPVSPPSLASPLAQRAQSEQSPKPVSPLLSSRSPAALLLGNGRCSSVSHGNCGIGTLVGGECVCTSINNNGRNHGGQGLCFHLLDLQGSHQPVSCEAAKVHSAQPHRRPTPSKQEIRGPTLPLLGQER</sequence>
<dbReference type="AlphaFoldDB" id="A0A9Q1DEU1"/>
<protein>
    <submittedName>
        <fullName evidence="2">Uncharacterized protein</fullName>
    </submittedName>
</protein>
<reference evidence="2" key="1">
    <citation type="journal article" date="2023" name="Science">
        <title>Genome structures resolve the early diversification of teleost fishes.</title>
        <authorList>
            <person name="Parey E."/>
            <person name="Louis A."/>
            <person name="Montfort J."/>
            <person name="Bouchez O."/>
            <person name="Roques C."/>
            <person name="Iampietro C."/>
            <person name="Lluch J."/>
            <person name="Castinel A."/>
            <person name="Donnadieu C."/>
            <person name="Desvignes T."/>
            <person name="Floi Bucao C."/>
            <person name="Jouanno E."/>
            <person name="Wen M."/>
            <person name="Mejri S."/>
            <person name="Dirks R."/>
            <person name="Jansen H."/>
            <person name="Henkel C."/>
            <person name="Chen W.J."/>
            <person name="Zahm M."/>
            <person name="Cabau C."/>
            <person name="Klopp C."/>
            <person name="Thompson A.W."/>
            <person name="Robinson-Rechavi M."/>
            <person name="Braasch I."/>
            <person name="Lecointre G."/>
            <person name="Bobe J."/>
            <person name="Postlethwait J.H."/>
            <person name="Berthelot C."/>
            <person name="Roest Crollius H."/>
            <person name="Guiguen Y."/>
        </authorList>
    </citation>
    <scope>NUCLEOTIDE SEQUENCE</scope>
    <source>
        <strain evidence="2">Concon-B</strain>
    </source>
</reference>